<accession>A0A813K6I6</accession>
<name>A0A813K6I6_POLGL</name>
<feature type="region of interest" description="Disordered" evidence="1">
    <location>
        <begin position="274"/>
        <end position="308"/>
    </location>
</feature>
<dbReference type="EMBL" id="CAJNNW010027620">
    <property type="protein sequence ID" value="CAE8692357.1"/>
    <property type="molecule type" value="Genomic_DNA"/>
</dbReference>
<evidence type="ECO:0000313" key="2">
    <source>
        <dbReference type="EMBL" id="CAE8692357.1"/>
    </source>
</evidence>
<protein>
    <submittedName>
        <fullName evidence="2">Uncharacterized protein</fullName>
    </submittedName>
</protein>
<sequence>MPLPPCRYSSYGDSREESHRIPCLPSAEQLLGAASPKLQGDACSWAVAPCLVRTNINGRGTVSEQRMLKVKAWNQAHAQGQGQGREFQTVPLAVPSAHHRMQPSEAFRITVSQETAASRVAGKTGTTPRCVASTAAAAAARAVAVRTLSCDATAAYLKDGAFFGGGSFAAKSLPFPSRTPLCTALPLAFLHLAAPWAWQQLPIVRPQPKPEQQLGQGEPEREEESRQSTPLLVEKQDALRQYRAIQLGQQLYRELFSKHEVLDQIDEPLGMGARELHSLRPPPRQSADRTQLPGSVEEPGGDEDLTTPIILGSAGFHLEH</sequence>
<dbReference type="AlphaFoldDB" id="A0A813K6I6"/>
<proteinExistence type="predicted"/>
<evidence type="ECO:0000256" key="1">
    <source>
        <dbReference type="SAM" id="MobiDB-lite"/>
    </source>
</evidence>
<feature type="region of interest" description="Disordered" evidence="1">
    <location>
        <begin position="207"/>
        <end position="230"/>
    </location>
</feature>
<organism evidence="2 3">
    <name type="scientific">Polarella glacialis</name>
    <name type="common">Dinoflagellate</name>
    <dbReference type="NCBI Taxonomy" id="89957"/>
    <lineage>
        <taxon>Eukaryota</taxon>
        <taxon>Sar</taxon>
        <taxon>Alveolata</taxon>
        <taxon>Dinophyceae</taxon>
        <taxon>Suessiales</taxon>
        <taxon>Suessiaceae</taxon>
        <taxon>Polarella</taxon>
    </lineage>
</organism>
<reference evidence="2" key="1">
    <citation type="submission" date="2021-02" db="EMBL/GenBank/DDBJ databases">
        <authorList>
            <person name="Dougan E. K."/>
            <person name="Rhodes N."/>
            <person name="Thang M."/>
            <person name="Chan C."/>
        </authorList>
    </citation>
    <scope>NUCLEOTIDE SEQUENCE</scope>
</reference>
<gene>
    <name evidence="2" type="ORF">PGLA2088_LOCUS27836</name>
</gene>
<comment type="caution">
    <text evidence="2">The sequence shown here is derived from an EMBL/GenBank/DDBJ whole genome shotgun (WGS) entry which is preliminary data.</text>
</comment>
<evidence type="ECO:0000313" key="3">
    <source>
        <dbReference type="Proteomes" id="UP000626109"/>
    </source>
</evidence>
<dbReference type="Proteomes" id="UP000626109">
    <property type="component" value="Unassembled WGS sequence"/>
</dbReference>